<name>A0A451DG42_9GAMM</name>
<dbReference type="GO" id="GO:0005840">
    <property type="term" value="C:ribosome"/>
    <property type="evidence" value="ECO:0007669"/>
    <property type="project" value="UniProtKB-KW"/>
</dbReference>
<dbReference type="GO" id="GO:0003676">
    <property type="term" value="F:nucleic acid binding"/>
    <property type="evidence" value="ECO:0007669"/>
    <property type="project" value="InterPro"/>
</dbReference>
<evidence type="ECO:0000256" key="3">
    <source>
        <dbReference type="ARBA" id="ARBA00022691"/>
    </source>
</evidence>
<organism evidence="6 7">
    <name type="scientific">Candidatus Erwinia haradaeae</name>
    <dbReference type="NCBI Taxonomy" id="1922217"/>
    <lineage>
        <taxon>Bacteria</taxon>
        <taxon>Pseudomonadati</taxon>
        <taxon>Pseudomonadota</taxon>
        <taxon>Gammaproteobacteria</taxon>
        <taxon>Enterobacterales</taxon>
        <taxon>Erwiniaceae</taxon>
        <taxon>Erwinia</taxon>
    </lineage>
</organism>
<dbReference type="Proteomes" id="UP000294343">
    <property type="component" value="Chromosome"/>
</dbReference>
<proteinExistence type="inferred from homology"/>
<keyword evidence="6" id="KW-0689">Ribosomal protein</keyword>
<evidence type="ECO:0000256" key="4">
    <source>
        <dbReference type="HAMAP-Rule" id="MF_02125"/>
    </source>
</evidence>
<dbReference type="GO" id="GO:0036009">
    <property type="term" value="F:protein-glutamine N-methyltransferase activity"/>
    <property type="evidence" value="ECO:0007669"/>
    <property type="project" value="UniProtKB-UniRule"/>
</dbReference>
<keyword evidence="6" id="KW-0687">Ribonucleoprotein</keyword>
<dbReference type="GO" id="GO:0032259">
    <property type="term" value="P:methylation"/>
    <property type="evidence" value="ECO:0007669"/>
    <property type="project" value="UniProtKB-KW"/>
</dbReference>
<keyword evidence="1 4" id="KW-0489">Methyltransferase</keyword>
<dbReference type="SUPFAM" id="SSF53335">
    <property type="entry name" value="S-adenosyl-L-methionine-dependent methyltransferases"/>
    <property type="match status" value="1"/>
</dbReference>
<dbReference type="CDD" id="cd02440">
    <property type="entry name" value="AdoMet_MTases"/>
    <property type="match status" value="1"/>
</dbReference>
<dbReference type="RefSeq" id="WP_157988876.1">
    <property type="nucleotide sequence ID" value="NZ_LR217730.1"/>
</dbReference>
<evidence type="ECO:0000256" key="2">
    <source>
        <dbReference type="ARBA" id="ARBA00022679"/>
    </source>
</evidence>
<evidence type="ECO:0000256" key="1">
    <source>
        <dbReference type="ARBA" id="ARBA00022603"/>
    </source>
</evidence>
<dbReference type="InterPro" id="IPR029063">
    <property type="entry name" value="SAM-dependent_MTases_sf"/>
</dbReference>
<dbReference type="Pfam" id="PF05175">
    <property type="entry name" value="MTS"/>
    <property type="match status" value="1"/>
</dbReference>
<sequence>MEKYMLDEAANDLRTIGDMLRWSVSCFSSADLHYGHGTDNPWDEAIQLIFPTLRLPLESSDTVFSARLTYSERQSIIDRVECRINDYTPVSYLTNKAWFGGYEFYVDERVLIPRSPIAELITQKFFGIIQKEPQCVLDMCTGSGCIAIACALVFPDAKIDAVDISRDALAVADKNIDMYDLKKRVTSIYSDLFDELPIKKYDLIVTNPPYVDVDTIKDLPKEYHHEPVLGLFGGINGLTLLFRILHNVAQYLNINGVLVCEVGNSMHALITSNPEIPFTWIKLDNGGDGVFFLTRNQIIKIKNKETIIKD</sequence>
<comment type="catalytic activity">
    <reaction evidence="4">
        <text>L-glutaminyl-[ribosomal protein uL3] + S-adenosyl-L-methionine = N(5)-methyl-L-glutaminyl-[ribosomal protein uL3] + S-adenosyl-L-homocysteine + H(+)</text>
        <dbReference type="Rhea" id="RHEA:45020"/>
        <dbReference type="Rhea" id="RHEA-COMP:11063"/>
        <dbReference type="Rhea" id="RHEA-COMP:11064"/>
        <dbReference type="ChEBI" id="CHEBI:15378"/>
        <dbReference type="ChEBI" id="CHEBI:30011"/>
        <dbReference type="ChEBI" id="CHEBI:57856"/>
        <dbReference type="ChEBI" id="CHEBI:59789"/>
        <dbReference type="ChEBI" id="CHEBI:61891"/>
        <dbReference type="EC" id="2.1.1.298"/>
    </reaction>
</comment>
<feature type="domain" description="Methyltransferase small" evidence="5">
    <location>
        <begin position="132"/>
        <end position="212"/>
    </location>
</feature>
<evidence type="ECO:0000313" key="7">
    <source>
        <dbReference type="Proteomes" id="UP000294343"/>
    </source>
</evidence>
<evidence type="ECO:0000313" key="6">
    <source>
        <dbReference type="EMBL" id="VFP85587.1"/>
    </source>
</evidence>
<dbReference type="InterPro" id="IPR002052">
    <property type="entry name" value="DNA_methylase_N6_adenine_CS"/>
</dbReference>
<dbReference type="NCBIfam" id="TIGR00536">
    <property type="entry name" value="hemK_fam"/>
    <property type="match status" value="1"/>
</dbReference>
<comment type="function">
    <text evidence="4">Methylates ribosomal protein uL3 on a specific glutamine residue.</text>
</comment>
<keyword evidence="3 4" id="KW-0949">S-adenosyl-L-methionine</keyword>
<keyword evidence="2 4" id="KW-0808">Transferase</keyword>
<dbReference type="InterPro" id="IPR007848">
    <property type="entry name" value="Small_mtfrase_dom"/>
</dbReference>
<evidence type="ECO:0000259" key="5">
    <source>
        <dbReference type="Pfam" id="PF05175"/>
    </source>
</evidence>
<accession>A0A451DG42</accession>
<dbReference type="FunFam" id="3.40.50.150:FF:000042">
    <property type="entry name" value="50S ribosomal protein L3 glutamine methyltransferase"/>
    <property type="match status" value="1"/>
</dbReference>
<dbReference type="InterPro" id="IPR017127">
    <property type="entry name" value="Ribosome_uL3_MTase"/>
</dbReference>
<dbReference type="AlphaFoldDB" id="A0A451DG42"/>
<dbReference type="Gene3D" id="3.40.50.150">
    <property type="entry name" value="Vaccinia Virus protein VP39"/>
    <property type="match status" value="1"/>
</dbReference>
<dbReference type="NCBIfam" id="TIGR03533">
    <property type="entry name" value="L3_gln_methyl"/>
    <property type="match status" value="1"/>
</dbReference>
<dbReference type="EMBL" id="LR217730">
    <property type="protein sequence ID" value="VFP85587.1"/>
    <property type="molecule type" value="Genomic_DNA"/>
</dbReference>
<dbReference type="GO" id="GO:0005829">
    <property type="term" value="C:cytosol"/>
    <property type="evidence" value="ECO:0007669"/>
    <property type="project" value="TreeGrafter"/>
</dbReference>
<dbReference type="PROSITE" id="PS00092">
    <property type="entry name" value="N6_MTASE"/>
    <property type="match status" value="1"/>
</dbReference>
<dbReference type="PANTHER" id="PTHR47806:SF1">
    <property type="entry name" value="RIBOSOMAL PROTEIN UL3 GLUTAMINE METHYLTRANSFERASE"/>
    <property type="match status" value="1"/>
</dbReference>
<protein>
    <recommendedName>
        <fullName evidence="4">Ribosomal protein uL3 glutamine methyltransferase</fullName>
        <shortName evidence="4">uL3 MTase</shortName>
        <ecNumber evidence="4">2.1.1.298</ecNumber>
    </recommendedName>
    <alternativeName>
        <fullName evidence="4">N5-glutamine methyltransferase PrmB</fullName>
    </alternativeName>
</protein>
<dbReference type="HAMAP" id="MF_02125">
    <property type="entry name" value="L3_methyltr_PrmB"/>
    <property type="match status" value="1"/>
</dbReference>
<dbReference type="PIRSF" id="PIRSF037167">
    <property type="entry name" value="Mtase_YfcB_prd"/>
    <property type="match status" value="1"/>
</dbReference>
<gene>
    <name evidence="4 6" type="primary">prmB</name>
    <name evidence="6" type="ORF">ERCIPSPA2889_035</name>
</gene>
<dbReference type="InterPro" id="IPR004556">
    <property type="entry name" value="HemK-like"/>
</dbReference>
<reference evidence="6 7" key="1">
    <citation type="submission" date="2019-02" db="EMBL/GenBank/DDBJ databases">
        <authorList>
            <person name="Manzano-Marin A."/>
            <person name="Manzano-Marin A."/>
        </authorList>
    </citation>
    <scope>NUCLEOTIDE SEQUENCE [LARGE SCALE GENOMIC DNA]</scope>
    <source>
        <strain evidence="6 7">ErCipseudotsugae</strain>
    </source>
</reference>
<dbReference type="OrthoDB" id="9800643at2"/>
<comment type="similarity">
    <text evidence="4">Belongs to the protein N5-glutamine methyltransferase family. PrmB subfamily.</text>
</comment>
<dbReference type="PANTHER" id="PTHR47806">
    <property type="entry name" value="50S RIBOSOMAL PROTEIN L3 GLUTAMINE METHYLTRANSFERASE"/>
    <property type="match status" value="1"/>
</dbReference>
<dbReference type="EC" id="2.1.1.298" evidence="4"/>